<dbReference type="SUPFAM" id="SSF53271">
    <property type="entry name" value="PRTase-like"/>
    <property type="match status" value="1"/>
</dbReference>
<dbReference type="Gene3D" id="3.40.50.2020">
    <property type="match status" value="1"/>
</dbReference>
<proteinExistence type="predicted"/>
<name>A0A4U8TNS2_9HELI</name>
<dbReference type="RefSeq" id="WP_034361660.1">
    <property type="nucleotide sequence ID" value="NZ_CAJUDB010000002.1"/>
</dbReference>
<evidence type="ECO:0000313" key="2">
    <source>
        <dbReference type="Proteomes" id="UP000029707"/>
    </source>
</evidence>
<dbReference type="EMBL" id="JRMQ02000003">
    <property type="protein sequence ID" value="TLE02250.1"/>
    <property type="molecule type" value="Genomic_DNA"/>
</dbReference>
<dbReference type="Proteomes" id="UP000029707">
    <property type="component" value="Unassembled WGS sequence"/>
</dbReference>
<comment type="caution">
    <text evidence="1">The sequence shown here is derived from an EMBL/GenBank/DDBJ whole genome shotgun (WGS) entry which is preliminary data.</text>
</comment>
<dbReference type="STRING" id="425400.LS65_04910"/>
<protein>
    <submittedName>
        <fullName evidence="1">Uncharacterized protein</fullName>
    </submittedName>
</protein>
<dbReference type="GeneID" id="82321356"/>
<reference evidence="1 2" key="1">
    <citation type="journal article" date="2014" name="Genome Announc.">
        <title>Draft genome sequences of eight enterohepatic helicobacter species isolated from both laboratory and wild rodents.</title>
        <authorList>
            <person name="Sheh A."/>
            <person name="Shen Z."/>
            <person name="Fox J.G."/>
        </authorList>
    </citation>
    <scope>NUCLEOTIDE SEQUENCE [LARGE SCALE GENOMIC DNA]</scope>
    <source>
        <strain evidence="1 2">MIT 01-6451</strain>
    </source>
</reference>
<dbReference type="Gene3D" id="3.30.1310.20">
    <property type="entry name" value="PRTase-like"/>
    <property type="match status" value="1"/>
</dbReference>
<dbReference type="InterPro" id="IPR029057">
    <property type="entry name" value="PRTase-like"/>
</dbReference>
<dbReference type="AlphaFoldDB" id="A0A4U8TNS2"/>
<accession>A0A4U8TNS2</accession>
<evidence type="ECO:0000313" key="1">
    <source>
        <dbReference type="EMBL" id="TLE02250.1"/>
    </source>
</evidence>
<gene>
    <name evidence="1" type="ORF">LS65_003715</name>
</gene>
<keyword evidence="2" id="KW-1185">Reference proteome</keyword>
<dbReference type="OrthoDB" id="5421180at2"/>
<organism evidence="1 2">
    <name type="scientific">Helicobacter japonicus</name>
    <dbReference type="NCBI Taxonomy" id="425400"/>
    <lineage>
        <taxon>Bacteria</taxon>
        <taxon>Pseudomonadati</taxon>
        <taxon>Campylobacterota</taxon>
        <taxon>Epsilonproteobacteria</taxon>
        <taxon>Campylobacterales</taxon>
        <taxon>Helicobacteraceae</taxon>
        <taxon>Helicobacter</taxon>
    </lineage>
</organism>
<sequence>MQQIVFEEKEDSLRAILDMIYLKNLPLQNAILVAIGRDGIECAQTLATKLKVPMEFLFTQIISAPHNPECAIAVVSEDMEIVINERLIDAFDISLDYVYGEAQRQYEEVILPSRYQLRKGKELTSLKGKDVFLFDLGVETGFRIGVAIKTCMNMEVKSITAIAPIMPKDIYQTLCEICDEVCCPYPIEYYVSMAHYFPHLAPISDEEFEEILNQNTTKET</sequence>